<organism evidence="1 2">
    <name type="scientific">Azospirillum argentinense</name>
    <dbReference type="NCBI Taxonomy" id="2970906"/>
    <lineage>
        <taxon>Bacteria</taxon>
        <taxon>Pseudomonadati</taxon>
        <taxon>Pseudomonadota</taxon>
        <taxon>Alphaproteobacteria</taxon>
        <taxon>Rhodospirillales</taxon>
        <taxon>Azospirillaceae</taxon>
        <taxon>Azospirillum</taxon>
    </lineage>
</organism>
<evidence type="ECO:0000313" key="1">
    <source>
        <dbReference type="EMBL" id="KAA1052496.1"/>
    </source>
</evidence>
<comment type="caution">
    <text evidence="1">The sequence shown here is derived from an EMBL/GenBank/DDBJ whole genome shotgun (WGS) entry which is preliminary data.</text>
</comment>
<sequence>MRRERSARQAVELAPVVRDIWAAGVSTYAGLASVLNARGVPTINGRTWSSTTARRLALRIG</sequence>
<reference evidence="1 2" key="1">
    <citation type="submission" date="2019-07" db="EMBL/GenBank/DDBJ databases">
        <title>Genome sequencing of the stress-tolerant strain Azospirillum brasilense Az19.</title>
        <authorList>
            <person name="Maroniche G.A."/>
            <person name="Garcia J.E."/>
            <person name="Pagnussat L."/>
            <person name="Amenta M."/>
            <person name="Creus C.M."/>
        </authorList>
    </citation>
    <scope>NUCLEOTIDE SEQUENCE [LARGE SCALE GENOMIC DNA]</scope>
    <source>
        <strain evidence="1 2">Az19</strain>
    </source>
</reference>
<evidence type="ECO:0008006" key="3">
    <source>
        <dbReference type="Google" id="ProtNLM"/>
    </source>
</evidence>
<dbReference type="AlphaFoldDB" id="A0A5B0KKT7"/>
<proteinExistence type="predicted"/>
<protein>
    <recommendedName>
        <fullName evidence="3">Recombinase domain-containing protein</fullName>
    </recommendedName>
</protein>
<name>A0A5B0KKT7_9PROT</name>
<dbReference type="Proteomes" id="UP000325333">
    <property type="component" value="Unassembled WGS sequence"/>
</dbReference>
<evidence type="ECO:0000313" key="2">
    <source>
        <dbReference type="Proteomes" id="UP000325333"/>
    </source>
</evidence>
<dbReference type="EMBL" id="VEWN01000027">
    <property type="protein sequence ID" value="KAA1052496.1"/>
    <property type="molecule type" value="Genomic_DNA"/>
</dbReference>
<gene>
    <name evidence="1" type="ORF">FH063_004273</name>
</gene>
<accession>A0A5B0KKT7</accession>